<dbReference type="Proteomes" id="UP000024635">
    <property type="component" value="Unassembled WGS sequence"/>
</dbReference>
<keyword evidence="2" id="KW-1185">Reference proteome</keyword>
<dbReference type="EMBL" id="JARK01001602">
    <property type="protein sequence ID" value="EYB87245.1"/>
    <property type="molecule type" value="Genomic_DNA"/>
</dbReference>
<evidence type="ECO:0000313" key="1">
    <source>
        <dbReference type="EMBL" id="EYB87245.1"/>
    </source>
</evidence>
<organism evidence="1 2">
    <name type="scientific">Ancylostoma ceylanicum</name>
    <dbReference type="NCBI Taxonomy" id="53326"/>
    <lineage>
        <taxon>Eukaryota</taxon>
        <taxon>Metazoa</taxon>
        <taxon>Ecdysozoa</taxon>
        <taxon>Nematoda</taxon>
        <taxon>Chromadorea</taxon>
        <taxon>Rhabditida</taxon>
        <taxon>Rhabditina</taxon>
        <taxon>Rhabditomorpha</taxon>
        <taxon>Strongyloidea</taxon>
        <taxon>Ancylostomatidae</taxon>
        <taxon>Ancylostomatinae</taxon>
        <taxon>Ancylostoma</taxon>
    </lineage>
</organism>
<comment type="caution">
    <text evidence="1">The sequence shown here is derived from an EMBL/GenBank/DDBJ whole genome shotgun (WGS) entry which is preliminary data.</text>
</comment>
<reference evidence="2" key="1">
    <citation type="journal article" date="2015" name="Nat. Genet.">
        <title>The genome and transcriptome of the zoonotic hookworm Ancylostoma ceylanicum identify infection-specific gene families.</title>
        <authorList>
            <person name="Schwarz E.M."/>
            <person name="Hu Y."/>
            <person name="Antoshechkin I."/>
            <person name="Miller M.M."/>
            <person name="Sternberg P.W."/>
            <person name="Aroian R.V."/>
        </authorList>
    </citation>
    <scope>NUCLEOTIDE SEQUENCE</scope>
    <source>
        <strain evidence="2">HY135</strain>
    </source>
</reference>
<dbReference type="AlphaFoldDB" id="A0A016S9D2"/>
<gene>
    <name evidence="1" type="primary">Acey_s0266.g709</name>
    <name evidence="1" type="ORF">Y032_0266g709</name>
</gene>
<name>A0A016S9D2_9BILA</name>
<accession>A0A016S9D2</accession>
<proteinExistence type="predicted"/>
<sequence>MKSSHPLPPPPGCRALYLEWAAQTCLLLGQLKAAPTEKFTLEISEYSGLVEYCWWNFGASVNFDAPQA</sequence>
<evidence type="ECO:0000313" key="2">
    <source>
        <dbReference type="Proteomes" id="UP000024635"/>
    </source>
</evidence>
<protein>
    <submittedName>
        <fullName evidence="1">Uncharacterized protein</fullName>
    </submittedName>
</protein>